<dbReference type="Proteomes" id="UP000190852">
    <property type="component" value="Unassembled WGS sequence"/>
</dbReference>
<dbReference type="HAMAP" id="MF_00795">
    <property type="entry name" value="CutC"/>
    <property type="match status" value="1"/>
</dbReference>
<organism evidence="3 4">
    <name type="scientific">Parabacteroides chartae</name>
    <dbReference type="NCBI Taxonomy" id="1037355"/>
    <lineage>
        <taxon>Bacteria</taxon>
        <taxon>Pseudomonadati</taxon>
        <taxon>Bacteroidota</taxon>
        <taxon>Bacteroidia</taxon>
        <taxon>Bacteroidales</taxon>
        <taxon>Tannerellaceae</taxon>
        <taxon>Parabacteroides</taxon>
    </lineage>
</organism>
<comment type="caution">
    <text evidence="2">Once thought to be involved in copper homeostasis, experiments in E.coli have shown this is not the case.</text>
</comment>
<comment type="subcellular location">
    <subcellularLocation>
        <location evidence="2">Cytoplasm</location>
    </subcellularLocation>
</comment>
<evidence type="ECO:0000256" key="1">
    <source>
        <dbReference type="ARBA" id="ARBA00007768"/>
    </source>
</evidence>
<dbReference type="FunFam" id="3.20.20.380:FF:000001">
    <property type="entry name" value="Copper homeostasis protein CutC"/>
    <property type="match status" value="1"/>
</dbReference>
<dbReference type="InterPro" id="IPR005627">
    <property type="entry name" value="CutC-like"/>
</dbReference>
<reference evidence="4" key="1">
    <citation type="submission" date="2017-02" db="EMBL/GenBank/DDBJ databases">
        <authorList>
            <person name="Varghese N."/>
            <person name="Submissions S."/>
        </authorList>
    </citation>
    <scope>NUCLEOTIDE SEQUENCE [LARGE SCALE GENOMIC DNA]</scope>
    <source>
        <strain evidence="4">DSM 24967</strain>
    </source>
</reference>
<dbReference type="Pfam" id="PF03932">
    <property type="entry name" value="CutC"/>
    <property type="match status" value="1"/>
</dbReference>
<dbReference type="SUPFAM" id="SSF110395">
    <property type="entry name" value="CutC-like"/>
    <property type="match status" value="1"/>
</dbReference>
<evidence type="ECO:0000256" key="2">
    <source>
        <dbReference type="HAMAP-Rule" id="MF_00795"/>
    </source>
</evidence>
<dbReference type="EMBL" id="FUYQ01000001">
    <property type="protein sequence ID" value="SKB25413.1"/>
    <property type="molecule type" value="Genomic_DNA"/>
</dbReference>
<accession>A0A1T4ZSV7</accession>
<sequence>MNQKRILEICANSAASCVEAEAGGAARVELCAGIPEGGTTPSYGEIRMAKELTSHIDINVIIRPRGGDFLYTPAEIQSMLYDIELAKQLGVHGVVFGCLTKEGDVDVPLLNKLVAASKPLSVTFHRAFDVCRDPFEALEQIIAAGCDRILTSGQQQDAVKGIPLLAELVQRAAERIIIMPGCGVRENNIAQIEQETGAKEFHTSARSTVFSQMVYRNENVPMGSAALGSEFETQQTDRKKVSACLM</sequence>
<proteinExistence type="inferred from homology"/>
<keyword evidence="4" id="KW-1185">Reference proteome</keyword>
<dbReference type="Gene3D" id="3.20.20.380">
    <property type="entry name" value="Copper homeostasis (CutC) domain"/>
    <property type="match status" value="1"/>
</dbReference>
<dbReference type="GO" id="GO:0005737">
    <property type="term" value="C:cytoplasm"/>
    <property type="evidence" value="ECO:0007669"/>
    <property type="project" value="UniProtKB-SubCell"/>
</dbReference>
<dbReference type="InterPro" id="IPR036822">
    <property type="entry name" value="CutC-like_dom_sf"/>
</dbReference>
<evidence type="ECO:0000313" key="4">
    <source>
        <dbReference type="Proteomes" id="UP000190852"/>
    </source>
</evidence>
<dbReference type="AlphaFoldDB" id="A0A1T4ZSV7"/>
<dbReference type="PANTHER" id="PTHR12598:SF0">
    <property type="entry name" value="COPPER HOMEOSTASIS PROTEIN CUTC HOMOLOG"/>
    <property type="match status" value="1"/>
</dbReference>
<keyword evidence="2" id="KW-0963">Cytoplasm</keyword>
<evidence type="ECO:0000313" key="3">
    <source>
        <dbReference type="EMBL" id="SKB25413.1"/>
    </source>
</evidence>
<name>A0A1T4ZSV7_9BACT</name>
<dbReference type="GO" id="GO:0005507">
    <property type="term" value="F:copper ion binding"/>
    <property type="evidence" value="ECO:0007669"/>
    <property type="project" value="TreeGrafter"/>
</dbReference>
<protein>
    <recommendedName>
        <fullName evidence="2">PF03932 family protein CutC</fullName>
    </recommendedName>
</protein>
<comment type="similarity">
    <text evidence="1 2">Belongs to the CutC family.</text>
</comment>
<dbReference type="RefSeq" id="WP_079681817.1">
    <property type="nucleotide sequence ID" value="NZ_FUYQ01000001.1"/>
</dbReference>
<dbReference type="PANTHER" id="PTHR12598">
    <property type="entry name" value="COPPER HOMEOSTASIS PROTEIN CUTC"/>
    <property type="match status" value="1"/>
</dbReference>
<gene>
    <name evidence="2" type="primary">cutC</name>
    <name evidence="3" type="ORF">SAMN05660349_00024</name>
</gene>